<organism evidence="1 2">
    <name type="scientific">Imbroritus primus</name>
    <dbReference type="NCBI Taxonomy" id="3058603"/>
    <lineage>
        <taxon>Bacteria</taxon>
        <taxon>Pseudomonadati</taxon>
        <taxon>Pseudomonadota</taxon>
        <taxon>Betaproteobacteria</taxon>
        <taxon>Burkholderiales</taxon>
        <taxon>Burkholderiaceae</taxon>
        <taxon>Imbroritus</taxon>
    </lineage>
</organism>
<dbReference type="EMBL" id="AKCV02000008">
    <property type="protein sequence ID" value="TMS59388.1"/>
    <property type="molecule type" value="Genomic_DNA"/>
</dbReference>
<sequence>MVKKVNHAHRATAVPSHSAASAALPEASPPTPRTRARLTQLLKAPYKLLTGIIWGNRTPSNLPFEAQVAPVLSTSAVAANTRSNTQFPSTQVSRESTAAHAPDTSQDKVDAANSQHRLYTVKDYDADYRREADEICKAVKSQGEDLLNAGGIANQAARARHHRLLEVLHENGVDLLKEYEGRTPLQEAEFELRCLEAAQGAKADRPRGYRPPMTDYRGDAFIENHPDRDRALAYSRRVKTLEGNIAFLKNLERSKLMDSLIDTLGKCTPNDRSELEKLLTGKTESLPAILEARHDAVRNLLAGTKPFGPKTDQIIPIKTVIEATHIAIDWFNKQAAHCPGTTHMEPGAGITDSVLPVWPSRPAEPNMPPVSPSEKERPCMLIERAKVEMQAELNKIVKGLQDTCRPEVDKLQHLAMRLREKGIEQGVSGAMLVAYCGVVNSQIKELEKYLSLETRYCKWIEETYAANLEILNIRLSGHARSAEAASPEDPLVQLKEKALNEARLVSTAIQAARELISQLKANQSSAVTVQKAGSPGISPMPVPNIGADQPAEATKPAKNTLQETFKSLNKLVESRRSNLSDELVNFIETVSNSENADLDVNLHFTVRPDRNNVRKVSANTEQLDRLLAVHIVQDNPREAKQIVEYVARIVNSHQGEAARFMETRHALPQAAHAVSLQEQMGRLRGEMAEKAQAHDQSKLIDTVVSLVPDVLSVDDAVRYLHDQVIPICEQSNETVRGAAKEMLLEKFNLKFSGPLESESDRTKLLIPLERALLGPLGKTHEERSTLFDTMAEVLQSGRLLASKDIGNAAQQNEAFDLVLRAIEQEIEKNGFLSPTLGTKQRGTLFGNFAQRNLSNSQSHQETPKNPPRVSVEVYGRVTDALEAWEVLHSLSEQTEHADLPTKIAYFHELRRRIAARKALAPALHQDECLVQTQRLILIEEFRGLNEVTMSPSDKRQAFQEVKNETIASLNTRLEAISTSASELRKKYADSQELPSEISQRYPDIDTSLAEWRSKIQEGILELERIASQLQVVFDREVAHADG</sequence>
<proteinExistence type="predicted"/>
<dbReference type="Proteomes" id="UP000004277">
    <property type="component" value="Unassembled WGS sequence"/>
</dbReference>
<protein>
    <submittedName>
        <fullName evidence="1">Uncharacterized protein</fullName>
    </submittedName>
</protein>
<comment type="caution">
    <text evidence="1">The sequence shown here is derived from an EMBL/GenBank/DDBJ whole genome shotgun (WGS) entry which is preliminary data.</text>
</comment>
<keyword evidence="2" id="KW-1185">Reference proteome</keyword>
<accession>A0ACD3STI9</accession>
<name>A0ACD3STI9_9BURK</name>
<gene>
    <name evidence="1" type="ORF">MW7_002590</name>
</gene>
<reference evidence="1" key="1">
    <citation type="submission" date="2019-05" db="EMBL/GenBank/DDBJ databases">
        <title>Revised genome assembly of Burkholderiaceae (previously Ralstonia) sp. PBA.</title>
        <authorList>
            <person name="Gan H.M."/>
        </authorList>
    </citation>
    <scope>NUCLEOTIDE SEQUENCE</scope>
    <source>
        <strain evidence="1">PBA</strain>
    </source>
</reference>
<evidence type="ECO:0000313" key="2">
    <source>
        <dbReference type="Proteomes" id="UP000004277"/>
    </source>
</evidence>
<evidence type="ECO:0000313" key="1">
    <source>
        <dbReference type="EMBL" id="TMS59388.1"/>
    </source>
</evidence>